<reference evidence="2" key="1">
    <citation type="journal article" date="2021" name="PeerJ">
        <title>Extensive microbial diversity within the chicken gut microbiome revealed by metagenomics and culture.</title>
        <authorList>
            <person name="Gilroy R."/>
            <person name="Ravi A."/>
            <person name="Getino M."/>
            <person name="Pursley I."/>
            <person name="Horton D.L."/>
            <person name="Alikhan N.F."/>
            <person name="Baker D."/>
            <person name="Gharbi K."/>
            <person name="Hall N."/>
            <person name="Watson M."/>
            <person name="Adriaenssens E.M."/>
            <person name="Foster-Nyarko E."/>
            <person name="Jarju S."/>
            <person name="Secka A."/>
            <person name="Antonio M."/>
            <person name="Oren A."/>
            <person name="Chaudhuri R.R."/>
            <person name="La Ragione R."/>
            <person name="Hildebrand F."/>
            <person name="Pallen M.J."/>
        </authorList>
    </citation>
    <scope>NUCLEOTIDE SEQUENCE</scope>
    <source>
        <strain evidence="2">ChiBcolR8-3208</strain>
    </source>
</reference>
<organism evidence="2 3">
    <name type="scientific">Candidatus Acutalibacter ornithocaccae</name>
    <dbReference type="NCBI Taxonomy" id="2838416"/>
    <lineage>
        <taxon>Bacteria</taxon>
        <taxon>Bacillati</taxon>
        <taxon>Bacillota</taxon>
        <taxon>Clostridia</taxon>
        <taxon>Eubacteriales</taxon>
        <taxon>Acutalibacteraceae</taxon>
        <taxon>Acutalibacter</taxon>
    </lineage>
</organism>
<dbReference type="PANTHER" id="PTHR39156">
    <property type="entry name" value="RIBONUCLEASE M5"/>
    <property type="match status" value="1"/>
</dbReference>
<accession>A0A9D2LX63</accession>
<proteinExistence type="predicted"/>
<evidence type="ECO:0000313" key="2">
    <source>
        <dbReference type="EMBL" id="HJB36674.1"/>
    </source>
</evidence>
<dbReference type="PANTHER" id="PTHR39156:SF2">
    <property type="entry name" value="DNA PRIMASE (BACTERIAL TYPE) AND SMALL PRIMASE-LIKE PROTEINS"/>
    <property type="match status" value="1"/>
</dbReference>
<dbReference type="Proteomes" id="UP000824214">
    <property type="component" value="Unassembled WGS sequence"/>
</dbReference>
<dbReference type="Gene3D" id="3.40.1360.10">
    <property type="match status" value="1"/>
</dbReference>
<dbReference type="SUPFAM" id="SSF110455">
    <property type="entry name" value="Toprim domain"/>
    <property type="match status" value="1"/>
</dbReference>
<evidence type="ECO:0000313" key="3">
    <source>
        <dbReference type="Proteomes" id="UP000824214"/>
    </source>
</evidence>
<reference evidence="2" key="2">
    <citation type="submission" date="2021-04" db="EMBL/GenBank/DDBJ databases">
        <authorList>
            <person name="Gilroy R."/>
        </authorList>
    </citation>
    <scope>NUCLEOTIDE SEQUENCE</scope>
    <source>
        <strain evidence="2">ChiBcolR8-3208</strain>
    </source>
</reference>
<evidence type="ECO:0000259" key="1">
    <source>
        <dbReference type="PROSITE" id="PS50880"/>
    </source>
</evidence>
<feature type="domain" description="Toprim" evidence="1">
    <location>
        <begin position="5"/>
        <end position="90"/>
    </location>
</feature>
<dbReference type="InterPro" id="IPR006171">
    <property type="entry name" value="TOPRIM_dom"/>
</dbReference>
<dbReference type="Pfam" id="PF01751">
    <property type="entry name" value="Toprim"/>
    <property type="match status" value="1"/>
</dbReference>
<dbReference type="GO" id="GO:0006364">
    <property type="term" value="P:rRNA processing"/>
    <property type="evidence" value="ECO:0007669"/>
    <property type="project" value="TreeGrafter"/>
</dbReference>
<name>A0A9D2LX63_9FIRM</name>
<protein>
    <submittedName>
        <fullName evidence="2">DUF4093 domain-containing protein</fullName>
    </submittedName>
</protein>
<comment type="caution">
    <text evidence="2">The sequence shown here is derived from an EMBL/GenBank/DDBJ whole genome shotgun (WGS) entry which is preliminary data.</text>
</comment>
<dbReference type="GO" id="GO:0043822">
    <property type="term" value="F:ribonuclease M5 activity"/>
    <property type="evidence" value="ECO:0007669"/>
    <property type="project" value="TreeGrafter"/>
</dbReference>
<dbReference type="EMBL" id="DWXZ01000018">
    <property type="protein sequence ID" value="HJB36674.1"/>
    <property type="molecule type" value="Genomic_DNA"/>
</dbReference>
<dbReference type="Pfam" id="PF13331">
    <property type="entry name" value="DUF4093"/>
    <property type="match status" value="1"/>
</dbReference>
<sequence>MIRVKEAIVVEGKYDKIKLSSLVEGVIIETKGFGIFQDREKLAYLRALAKKRGLIVLTDSDGAGFLIRGKLSSSIPPEQIKHAYIPDILGKERRKAAPSKEGKLGVEGMELSVLRQALERAGATVEDGPAPPKETAPPLTKADLFQLGLTGGEDSAARRKALQKRLGLPERLSANGLLQALNALYSREELRAALEKEE</sequence>
<dbReference type="InterPro" id="IPR025156">
    <property type="entry name" value="RNase_M5_C"/>
</dbReference>
<dbReference type="PROSITE" id="PS50880">
    <property type="entry name" value="TOPRIM"/>
    <property type="match status" value="1"/>
</dbReference>
<dbReference type="AlphaFoldDB" id="A0A9D2LX63"/>
<gene>
    <name evidence="2" type="ORF">H9942_01230</name>
</gene>